<proteinExistence type="predicted"/>
<comment type="caution">
    <text evidence="1">The sequence shown here is derived from an EMBL/GenBank/DDBJ whole genome shotgun (WGS) entry which is preliminary data.</text>
</comment>
<sequence length="179" mass="21258">MAKPLSEKNNSNYWRLEWLYAITREELLGKEKLQEKLEENHEEIETQMRIRKDLIDKQASFLNEKFTELKPVMEFIQSKQFRFNHPNLDFLSTRGPILDYDSDENVLYIFDVIKSEIIKVNVYNQEEIASVATWKFVEESGNLDNALAGLNSVLNHQHSTLNHYYVDNASRQRWLEQNC</sequence>
<dbReference type="EMBL" id="WMEY01000007">
    <property type="protein sequence ID" value="MYL65450.1"/>
    <property type="molecule type" value="Genomic_DNA"/>
</dbReference>
<dbReference type="AlphaFoldDB" id="A0A845F3S5"/>
<name>A0A845F3S5_9BACL</name>
<organism evidence="1 2">
    <name type="scientific">Guptibacillus hwajinpoensis</name>
    <dbReference type="NCBI Taxonomy" id="208199"/>
    <lineage>
        <taxon>Bacteria</taxon>
        <taxon>Bacillati</taxon>
        <taxon>Bacillota</taxon>
        <taxon>Bacilli</taxon>
        <taxon>Bacillales</taxon>
        <taxon>Guptibacillaceae</taxon>
        <taxon>Guptibacillus</taxon>
    </lineage>
</organism>
<dbReference type="RefSeq" id="WP_160920844.1">
    <property type="nucleotide sequence ID" value="NZ_WMEY01000007.1"/>
</dbReference>
<evidence type="ECO:0000313" key="1">
    <source>
        <dbReference type="EMBL" id="MYL65450.1"/>
    </source>
</evidence>
<evidence type="ECO:0000313" key="2">
    <source>
        <dbReference type="Proteomes" id="UP000447833"/>
    </source>
</evidence>
<protein>
    <submittedName>
        <fullName evidence="1">Uncharacterized protein</fullName>
    </submittedName>
</protein>
<gene>
    <name evidence="1" type="ORF">GLW07_18995</name>
</gene>
<reference evidence="1 2" key="1">
    <citation type="submission" date="2019-11" db="EMBL/GenBank/DDBJ databases">
        <title>Genome sequences of 17 halophilic strains isolated from different environments.</title>
        <authorList>
            <person name="Furrow R.E."/>
        </authorList>
    </citation>
    <scope>NUCLEOTIDE SEQUENCE [LARGE SCALE GENOMIC DNA]</scope>
    <source>
        <strain evidence="1 2">22506_14_FS</strain>
    </source>
</reference>
<dbReference type="Proteomes" id="UP000447833">
    <property type="component" value="Unassembled WGS sequence"/>
</dbReference>
<accession>A0A845F3S5</accession>